<organism evidence="2 3">
    <name type="scientific">Pseudobythopirellula maris</name>
    <dbReference type="NCBI Taxonomy" id="2527991"/>
    <lineage>
        <taxon>Bacteria</taxon>
        <taxon>Pseudomonadati</taxon>
        <taxon>Planctomycetota</taxon>
        <taxon>Planctomycetia</taxon>
        <taxon>Pirellulales</taxon>
        <taxon>Lacipirellulaceae</taxon>
        <taxon>Pseudobythopirellula</taxon>
    </lineage>
</organism>
<proteinExistence type="predicted"/>
<evidence type="ECO:0000256" key="1">
    <source>
        <dbReference type="SAM" id="Phobius"/>
    </source>
</evidence>
<dbReference type="Proteomes" id="UP000315440">
    <property type="component" value="Unassembled WGS sequence"/>
</dbReference>
<keyword evidence="3" id="KW-1185">Reference proteome</keyword>
<evidence type="ECO:0000313" key="3">
    <source>
        <dbReference type="Proteomes" id="UP000315440"/>
    </source>
</evidence>
<gene>
    <name evidence="2" type="ORF">Mal64_13020</name>
</gene>
<feature type="transmembrane region" description="Helical" evidence="1">
    <location>
        <begin position="153"/>
        <end position="170"/>
    </location>
</feature>
<keyword evidence="1" id="KW-0472">Membrane</keyword>
<dbReference type="EMBL" id="SJPQ01000001">
    <property type="protein sequence ID" value="TWT90903.1"/>
    <property type="molecule type" value="Genomic_DNA"/>
</dbReference>
<evidence type="ECO:0000313" key="2">
    <source>
        <dbReference type="EMBL" id="TWT90903.1"/>
    </source>
</evidence>
<accession>A0A5C5ZX57</accession>
<dbReference type="AlphaFoldDB" id="A0A5C5ZX57"/>
<keyword evidence="1" id="KW-0812">Transmembrane</keyword>
<name>A0A5C5ZX57_9BACT</name>
<comment type="caution">
    <text evidence="2">The sequence shown here is derived from an EMBL/GenBank/DDBJ whole genome shotgun (WGS) entry which is preliminary data.</text>
</comment>
<reference evidence="2 3" key="1">
    <citation type="submission" date="2019-02" db="EMBL/GenBank/DDBJ databases">
        <title>Deep-cultivation of Planctomycetes and their phenomic and genomic characterization uncovers novel biology.</title>
        <authorList>
            <person name="Wiegand S."/>
            <person name="Jogler M."/>
            <person name="Boedeker C."/>
            <person name="Pinto D."/>
            <person name="Vollmers J."/>
            <person name="Rivas-Marin E."/>
            <person name="Kohn T."/>
            <person name="Peeters S.H."/>
            <person name="Heuer A."/>
            <person name="Rast P."/>
            <person name="Oberbeckmann S."/>
            <person name="Bunk B."/>
            <person name="Jeske O."/>
            <person name="Meyerdierks A."/>
            <person name="Storesund J.E."/>
            <person name="Kallscheuer N."/>
            <person name="Luecker S."/>
            <person name="Lage O.M."/>
            <person name="Pohl T."/>
            <person name="Merkel B.J."/>
            <person name="Hornburger P."/>
            <person name="Mueller R.-W."/>
            <person name="Bruemmer F."/>
            <person name="Labrenz M."/>
            <person name="Spormann A.M."/>
            <person name="Op Den Camp H."/>
            <person name="Overmann J."/>
            <person name="Amann R."/>
            <person name="Jetten M.S.M."/>
            <person name="Mascher T."/>
            <person name="Medema M.H."/>
            <person name="Devos D.P."/>
            <person name="Kaster A.-K."/>
            <person name="Ovreas L."/>
            <person name="Rohde M."/>
            <person name="Galperin M.Y."/>
            <person name="Jogler C."/>
        </authorList>
    </citation>
    <scope>NUCLEOTIDE SEQUENCE [LARGE SCALE GENOMIC DNA]</scope>
    <source>
        <strain evidence="2 3">Mal64</strain>
    </source>
</reference>
<sequence length="183" mass="20305">MSGKKRTRLAQRALEKRYPNSGLYRNDGSTVLIWPIHYLPTPKEVYVSSDGVHLVVAFLNWDSDSISERGRAVEFFANGQLLAAYDESELLTGYLGREVLALFTGVARVTVVDAALDDPSGNYLLETNWGDSFRFDVTTGEIIESRTAGSVQIFLLCLMGTAAVSVVWLLRKVLMPNLKADQE</sequence>
<keyword evidence="1" id="KW-1133">Transmembrane helix</keyword>
<protein>
    <submittedName>
        <fullName evidence="2">Uncharacterized protein</fullName>
    </submittedName>
</protein>